<feature type="compositionally biased region" description="Low complexity" evidence="6">
    <location>
        <begin position="118"/>
        <end position="130"/>
    </location>
</feature>
<feature type="domain" description="C3H1-type" evidence="7">
    <location>
        <begin position="369"/>
        <end position="395"/>
    </location>
</feature>
<dbReference type="VEuPathDB" id="FungiDB:YALI0_F13497g"/>
<dbReference type="GO" id="GO:0008270">
    <property type="term" value="F:zinc ion binding"/>
    <property type="evidence" value="ECO:0007669"/>
    <property type="project" value="UniProtKB-KW"/>
</dbReference>
<evidence type="ECO:0000313" key="9">
    <source>
        <dbReference type="EMBL" id="RDW24711.1"/>
    </source>
</evidence>
<accession>A0A1D8NNA7</accession>
<dbReference type="InterPro" id="IPR000571">
    <property type="entry name" value="Znf_CCCH"/>
</dbReference>
<dbReference type="RefSeq" id="XP_505376.1">
    <property type="nucleotide sequence ID" value="XM_505376.1"/>
</dbReference>
<dbReference type="InterPro" id="IPR045877">
    <property type="entry name" value="ZFP36-like"/>
</dbReference>
<protein>
    <recommendedName>
        <fullName evidence="7">C3H1-type domain-containing protein</fullName>
    </recommendedName>
</protein>
<evidence type="ECO:0000256" key="6">
    <source>
        <dbReference type="SAM" id="MobiDB-lite"/>
    </source>
</evidence>
<dbReference type="EMBL" id="CP017558">
    <property type="protein sequence ID" value="AOW07134.1"/>
    <property type="molecule type" value="Genomic_DNA"/>
</dbReference>
<dbReference type="Proteomes" id="UP000182444">
    <property type="component" value="Chromosome 1F"/>
</dbReference>
<feature type="region of interest" description="Disordered" evidence="6">
    <location>
        <begin position="1"/>
        <end position="88"/>
    </location>
</feature>
<dbReference type="VEuPathDB" id="FungiDB:YALI1_F18023g"/>
<dbReference type="PANTHER" id="PTHR12547:SF18">
    <property type="entry name" value="PROTEIN TIS11"/>
    <property type="match status" value="1"/>
</dbReference>
<dbReference type="InterPro" id="IPR036855">
    <property type="entry name" value="Znf_CCCH_sf"/>
</dbReference>
<evidence type="ECO:0000256" key="4">
    <source>
        <dbReference type="ARBA" id="ARBA00022833"/>
    </source>
</evidence>
<name>A0A1D8NNA7_YARLL</name>
<gene>
    <name evidence="9" type="ORF">B0I71DRAFT_133843</name>
    <name evidence="8" type="ORF">YALI1_F18023g</name>
</gene>
<dbReference type="Proteomes" id="UP000256601">
    <property type="component" value="Unassembled WGS sequence"/>
</dbReference>
<dbReference type="PROSITE" id="PS50103">
    <property type="entry name" value="ZF_C3H1"/>
    <property type="match status" value="2"/>
</dbReference>
<evidence type="ECO:0000256" key="5">
    <source>
        <dbReference type="PROSITE-ProRule" id="PRU00723"/>
    </source>
</evidence>
<organism evidence="8 10">
    <name type="scientific">Yarrowia lipolytica</name>
    <name type="common">Candida lipolytica</name>
    <dbReference type="NCBI Taxonomy" id="4952"/>
    <lineage>
        <taxon>Eukaryota</taxon>
        <taxon>Fungi</taxon>
        <taxon>Dikarya</taxon>
        <taxon>Ascomycota</taxon>
        <taxon>Saccharomycotina</taxon>
        <taxon>Dipodascomycetes</taxon>
        <taxon>Dipodascales</taxon>
        <taxon>Dipodascales incertae sedis</taxon>
        <taxon>Yarrowia</taxon>
    </lineage>
</organism>
<dbReference type="OrthoDB" id="410307at2759"/>
<dbReference type="SMART" id="SM00356">
    <property type="entry name" value="ZnF_C3H1"/>
    <property type="match status" value="2"/>
</dbReference>
<sequence>MLMSFEYGDGKGGNPANPTQQPQHPHQHQHQHQHSLLAHPKPVSFASSTVSSMDGSAQSSPVGSTADLTASQNGAAPGTGSSKQHDRLFSGFLSRPTSTRISSPFSLGIKSDIWGDDSSTTSQTSASSTSKFAPFEAPTPSSSSGSTVSQPAAPVAPQQQQQGAPRPSVVAAMSQANDFPGIDISYLDDPAAAPGAAGSAHSSNFATHTNSSVSLSALGYGTGFGTPTSATVPPGAPNAAYFEEYPQQPFDPWGEDKRRGHMGGPMMQPNVHQANGMPPNGMPNPMAMQQPLANGMHMQGMMPQMAPVTPTAANAVPQQQPRRKANINSELYKTEMCSSFQKTGSCSYGEKCQFAHGEHELKNVDRPPKWRSKLCQNWLRTGTCAYNDRCCFKHA</sequence>
<reference evidence="8 10" key="1">
    <citation type="journal article" date="2016" name="PLoS ONE">
        <title>Sequence Assembly of Yarrowia lipolytica Strain W29/CLIB89 Shows Transposable Element Diversity.</title>
        <authorList>
            <person name="Magnan C."/>
            <person name="Yu J."/>
            <person name="Chang I."/>
            <person name="Jahn E."/>
            <person name="Kanomata Y."/>
            <person name="Wu J."/>
            <person name="Zeller M."/>
            <person name="Oakes M."/>
            <person name="Baldi P."/>
            <person name="Sandmeyer S."/>
        </authorList>
    </citation>
    <scope>NUCLEOTIDE SEQUENCE [LARGE SCALE GENOMIC DNA]</scope>
    <source>
        <strain evidence="8">CLIB89</strain>
        <strain evidence="10">CLIB89(W29)</strain>
    </source>
</reference>
<dbReference type="GO" id="GO:0003729">
    <property type="term" value="F:mRNA binding"/>
    <property type="evidence" value="ECO:0007669"/>
    <property type="project" value="InterPro"/>
</dbReference>
<dbReference type="Pfam" id="PF00642">
    <property type="entry name" value="zf-CCCH"/>
    <property type="match status" value="2"/>
</dbReference>
<feature type="region of interest" description="Disordered" evidence="6">
    <location>
        <begin position="100"/>
        <end position="170"/>
    </location>
</feature>
<evidence type="ECO:0000256" key="2">
    <source>
        <dbReference type="ARBA" id="ARBA00022737"/>
    </source>
</evidence>
<keyword evidence="2" id="KW-0677">Repeat</keyword>
<evidence type="ECO:0000256" key="1">
    <source>
        <dbReference type="ARBA" id="ARBA00022723"/>
    </source>
</evidence>
<dbReference type="KEGG" id="yli:2908322"/>
<keyword evidence="1 5" id="KW-0479">Metal-binding</keyword>
<feature type="domain" description="C3H1-type" evidence="7">
    <location>
        <begin position="331"/>
        <end position="359"/>
    </location>
</feature>
<feature type="compositionally biased region" description="Low complexity" evidence="6">
    <location>
        <begin position="138"/>
        <end position="165"/>
    </location>
</feature>
<evidence type="ECO:0000313" key="10">
    <source>
        <dbReference type="Proteomes" id="UP000182444"/>
    </source>
</evidence>
<dbReference type="GeneID" id="2908322"/>
<feature type="compositionally biased region" description="Polar residues" evidence="6">
    <location>
        <begin position="45"/>
        <end position="82"/>
    </location>
</feature>
<keyword evidence="3 5" id="KW-0863">Zinc-finger</keyword>
<evidence type="ECO:0000259" key="7">
    <source>
        <dbReference type="PROSITE" id="PS50103"/>
    </source>
</evidence>
<reference evidence="9 11" key="2">
    <citation type="submission" date="2018-07" db="EMBL/GenBank/DDBJ databases">
        <title>Draft Genome Assemblies for Five Robust Yarrowia lipolytica Strains Exhibiting High Lipid Production and Pentose Sugar Utilization and Sugar Alcohol Secretion from Undetoxified Lignocellulosic Biomass Hydrolysates.</title>
        <authorList>
            <consortium name="DOE Joint Genome Institute"/>
            <person name="Walker C."/>
            <person name="Ryu S."/>
            <person name="Na H."/>
            <person name="Zane M."/>
            <person name="LaButti K."/>
            <person name="Lipzen A."/>
            <person name="Haridas S."/>
            <person name="Barry K."/>
            <person name="Grigoriev I.V."/>
            <person name="Quarterman J."/>
            <person name="Slininger P."/>
            <person name="Dien B."/>
            <person name="Trinh C.T."/>
        </authorList>
    </citation>
    <scope>NUCLEOTIDE SEQUENCE [LARGE SCALE GENOMIC DNA]</scope>
    <source>
        <strain evidence="9 11">YB392</strain>
    </source>
</reference>
<dbReference type="EMBL" id="KZ859024">
    <property type="protein sequence ID" value="RDW24711.1"/>
    <property type="molecule type" value="Genomic_DNA"/>
</dbReference>
<dbReference type="eggNOG" id="KOG1677">
    <property type="taxonomic scope" value="Eukaryota"/>
</dbReference>
<dbReference type="SUPFAM" id="SSF90229">
    <property type="entry name" value="CCCH zinc finger"/>
    <property type="match status" value="2"/>
</dbReference>
<dbReference type="Gene3D" id="4.10.1000.10">
    <property type="entry name" value="Zinc finger, CCCH-type"/>
    <property type="match status" value="2"/>
</dbReference>
<dbReference type="FunFam" id="4.10.1000.10:FF:000001">
    <property type="entry name" value="zinc finger CCCH domain-containing protein 15-like"/>
    <property type="match status" value="1"/>
</dbReference>
<evidence type="ECO:0000313" key="11">
    <source>
        <dbReference type="Proteomes" id="UP000256601"/>
    </source>
</evidence>
<evidence type="ECO:0000256" key="3">
    <source>
        <dbReference type="ARBA" id="ARBA00022771"/>
    </source>
</evidence>
<proteinExistence type="predicted"/>
<keyword evidence="4 5" id="KW-0862">Zinc</keyword>
<dbReference type="PANTHER" id="PTHR12547">
    <property type="entry name" value="CCCH ZINC FINGER/TIS11-RELATED"/>
    <property type="match status" value="1"/>
</dbReference>
<dbReference type="AlphaFoldDB" id="A0A1D8NNA7"/>
<feature type="zinc finger region" description="C3H1-type" evidence="5">
    <location>
        <begin position="369"/>
        <end position="395"/>
    </location>
</feature>
<feature type="zinc finger region" description="C3H1-type" evidence="5">
    <location>
        <begin position="331"/>
        <end position="359"/>
    </location>
</feature>
<evidence type="ECO:0000313" key="8">
    <source>
        <dbReference type="EMBL" id="AOW07134.1"/>
    </source>
</evidence>